<evidence type="ECO:0000313" key="2">
    <source>
        <dbReference type="EnsemblPlants" id="OMERI11G00500.1"/>
    </source>
</evidence>
<dbReference type="HOGENOM" id="CLU_1157970_0_0_1"/>
<feature type="region of interest" description="Disordered" evidence="1">
    <location>
        <begin position="1"/>
        <end position="88"/>
    </location>
</feature>
<proteinExistence type="predicted"/>
<evidence type="ECO:0000313" key="3">
    <source>
        <dbReference type="Proteomes" id="UP000008021"/>
    </source>
</evidence>
<keyword evidence="3" id="KW-1185">Reference proteome</keyword>
<evidence type="ECO:0000256" key="1">
    <source>
        <dbReference type="SAM" id="MobiDB-lite"/>
    </source>
</evidence>
<feature type="compositionally biased region" description="Polar residues" evidence="1">
    <location>
        <begin position="41"/>
        <end position="50"/>
    </location>
</feature>
<reference evidence="2" key="1">
    <citation type="submission" date="2015-04" db="UniProtKB">
        <authorList>
            <consortium name="EnsemblPlants"/>
        </authorList>
    </citation>
    <scope>IDENTIFICATION</scope>
</reference>
<name>A0A0E0F1C5_9ORYZ</name>
<dbReference type="EnsemblPlants" id="OMERI11G00500.1">
    <property type="protein sequence ID" value="OMERI11G00500.1"/>
    <property type="gene ID" value="OMERI11G00500"/>
</dbReference>
<sequence length="240" mass="24344">MAAPSPPRQRRAAACGGRSGSRPEAPSLRQIRREEGRRQPDSATTASGQQCPREESTRSRERLPMVGEGGGALPSARSGGWGGSGVDGGVGGLRLPRATAAGSPPLDPVASPSALAVGEAAAAASPSPPPNPVVGEAVAAAAPSPPSDLAVGETAASTAASAGFDSHGRRRRALHRQIRWPLRPPPLACLGLSSIRRAAVADGVLLLPPPVSTVPTCILFFSPSISFNLNPIFVSRSGRS</sequence>
<feature type="compositionally biased region" description="Gly residues" evidence="1">
    <location>
        <begin position="79"/>
        <end position="88"/>
    </location>
</feature>
<feature type="compositionally biased region" description="Basic and acidic residues" evidence="1">
    <location>
        <begin position="52"/>
        <end position="63"/>
    </location>
</feature>
<organism evidence="2">
    <name type="scientific">Oryza meridionalis</name>
    <dbReference type="NCBI Taxonomy" id="40149"/>
    <lineage>
        <taxon>Eukaryota</taxon>
        <taxon>Viridiplantae</taxon>
        <taxon>Streptophyta</taxon>
        <taxon>Embryophyta</taxon>
        <taxon>Tracheophyta</taxon>
        <taxon>Spermatophyta</taxon>
        <taxon>Magnoliopsida</taxon>
        <taxon>Liliopsida</taxon>
        <taxon>Poales</taxon>
        <taxon>Poaceae</taxon>
        <taxon>BOP clade</taxon>
        <taxon>Oryzoideae</taxon>
        <taxon>Oryzeae</taxon>
        <taxon>Oryzinae</taxon>
        <taxon>Oryza</taxon>
    </lineage>
</organism>
<feature type="compositionally biased region" description="Basic and acidic residues" evidence="1">
    <location>
        <begin position="31"/>
        <end position="40"/>
    </location>
</feature>
<dbReference type="Gramene" id="OMERI11G00500.1">
    <property type="protein sequence ID" value="OMERI11G00500.1"/>
    <property type="gene ID" value="OMERI11G00500"/>
</dbReference>
<protein>
    <submittedName>
        <fullName evidence="2">Uncharacterized protein</fullName>
    </submittedName>
</protein>
<dbReference type="Proteomes" id="UP000008021">
    <property type="component" value="Chromosome 11"/>
</dbReference>
<accession>A0A0E0F1C5</accession>
<dbReference type="AlphaFoldDB" id="A0A0E0F1C5"/>
<reference evidence="2" key="2">
    <citation type="submission" date="2018-05" db="EMBL/GenBank/DDBJ databases">
        <title>OmerRS3 (Oryza meridionalis Reference Sequence Version 3).</title>
        <authorList>
            <person name="Zhang J."/>
            <person name="Kudrna D."/>
            <person name="Lee S."/>
            <person name="Talag J."/>
            <person name="Welchert J."/>
            <person name="Wing R.A."/>
        </authorList>
    </citation>
    <scope>NUCLEOTIDE SEQUENCE [LARGE SCALE GENOMIC DNA]</scope>
    <source>
        <strain evidence="2">cv. OR44</strain>
    </source>
</reference>